<organism evidence="1 2">
    <name type="scientific">Acaulospora colombiana</name>
    <dbReference type="NCBI Taxonomy" id="27376"/>
    <lineage>
        <taxon>Eukaryota</taxon>
        <taxon>Fungi</taxon>
        <taxon>Fungi incertae sedis</taxon>
        <taxon>Mucoromycota</taxon>
        <taxon>Glomeromycotina</taxon>
        <taxon>Glomeromycetes</taxon>
        <taxon>Diversisporales</taxon>
        <taxon>Acaulosporaceae</taxon>
        <taxon>Acaulospora</taxon>
    </lineage>
</organism>
<dbReference type="Proteomes" id="UP000789525">
    <property type="component" value="Unassembled WGS sequence"/>
</dbReference>
<proteinExistence type="predicted"/>
<sequence length="256" mass="29424">RNAALSRNILDLWQLSHSQNIMEKFLKITKSKPNGRVPREKEDHKNRFHPYSERVASAQLARQEWFEMGQEKRKSRSGETGENAPRPANSIQAAKKHALTTLSHPGNPLTNPDALRQPDHVWSCATGHQRGDGRQVGSSLIIKRNEQLEARREMQNSSLFWGCRIYCNSGYCAGTTDIELKRLVSEYGGVVAYDRSLAAVCFHWLTRFQSHRDPSYPHFDLSISMWVQDPKVFDHEREKQETCRQARMAARLDRPG</sequence>
<reference evidence="1" key="1">
    <citation type="submission" date="2021-06" db="EMBL/GenBank/DDBJ databases">
        <authorList>
            <person name="Kallberg Y."/>
            <person name="Tangrot J."/>
            <person name="Rosling A."/>
        </authorList>
    </citation>
    <scope>NUCLEOTIDE SEQUENCE</scope>
    <source>
        <strain evidence="1">CL356</strain>
    </source>
</reference>
<accession>A0ACA9NJR2</accession>
<evidence type="ECO:0000313" key="1">
    <source>
        <dbReference type="EMBL" id="CAG8659170.1"/>
    </source>
</evidence>
<name>A0ACA9NJR2_9GLOM</name>
<protein>
    <submittedName>
        <fullName evidence="1">638_t:CDS:1</fullName>
    </submittedName>
</protein>
<gene>
    <name evidence="1" type="ORF">ACOLOM_LOCUS8523</name>
</gene>
<dbReference type="EMBL" id="CAJVPT010022261">
    <property type="protein sequence ID" value="CAG8659170.1"/>
    <property type="molecule type" value="Genomic_DNA"/>
</dbReference>
<feature type="non-terminal residue" evidence="1">
    <location>
        <position position="1"/>
    </location>
</feature>
<keyword evidence="2" id="KW-1185">Reference proteome</keyword>
<evidence type="ECO:0000313" key="2">
    <source>
        <dbReference type="Proteomes" id="UP000789525"/>
    </source>
</evidence>
<comment type="caution">
    <text evidence="1">The sequence shown here is derived from an EMBL/GenBank/DDBJ whole genome shotgun (WGS) entry which is preliminary data.</text>
</comment>